<dbReference type="PROSITE" id="PS01209">
    <property type="entry name" value="LDLRA_1"/>
    <property type="match status" value="1"/>
</dbReference>
<dbReference type="InterPro" id="IPR023415">
    <property type="entry name" value="LDLR_class-A_CS"/>
</dbReference>
<dbReference type="SMART" id="SM00192">
    <property type="entry name" value="LDLa"/>
    <property type="match status" value="1"/>
</dbReference>
<evidence type="ECO:0000256" key="1">
    <source>
        <dbReference type="ARBA" id="ARBA00023157"/>
    </source>
</evidence>
<dbReference type="Proteomes" id="UP000789390">
    <property type="component" value="Unassembled WGS sequence"/>
</dbReference>
<protein>
    <submittedName>
        <fullName evidence="5">Uncharacterized protein</fullName>
    </submittedName>
</protein>
<reference evidence="5" key="1">
    <citation type="submission" date="2021-11" db="EMBL/GenBank/DDBJ databases">
        <authorList>
            <person name="Schell T."/>
        </authorList>
    </citation>
    <scope>NUCLEOTIDE SEQUENCE</scope>
    <source>
        <strain evidence="5">M5</strain>
    </source>
</reference>
<dbReference type="InterPro" id="IPR036055">
    <property type="entry name" value="LDL_receptor-like_sf"/>
</dbReference>
<dbReference type="PANTHER" id="PTHR21105">
    <property type="entry name" value="GH16255P"/>
    <property type="match status" value="1"/>
</dbReference>
<dbReference type="AlphaFoldDB" id="A0A8J2RVJ9"/>
<keyword evidence="1" id="KW-1015">Disulfide bond</keyword>
<dbReference type="PANTHER" id="PTHR21105:SF0">
    <property type="entry name" value="GH16255P"/>
    <property type="match status" value="1"/>
</dbReference>
<dbReference type="CDD" id="cd00112">
    <property type="entry name" value="LDLa"/>
    <property type="match status" value="1"/>
</dbReference>
<dbReference type="Gene3D" id="2.40.128.620">
    <property type="match status" value="1"/>
</dbReference>
<organism evidence="5 6">
    <name type="scientific">Daphnia galeata</name>
    <dbReference type="NCBI Taxonomy" id="27404"/>
    <lineage>
        <taxon>Eukaryota</taxon>
        <taxon>Metazoa</taxon>
        <taxon>Ecdysozoa</taxon>
        <taxon>Arthropoda</taxon>
        <taxon>Crustacea</taxon>
        <taxon>Branchiopoda</taxon>
        <taxon>Diplostraca</taxon>
        <taxon>Cladocera</taxon>
        <taxon>Anomopoda</taxon>
        <taxon>Daphniidae</taxon>
        <taxon>Daphnia</taxon>
    </lineage>
</organism>
<dbReference type="GO" id="GO:0030297">
    <property type="term" value="F:transmembrane receptor protein tyrosine kinase activator activity"/>
    <property type="evidence" value="ECO:0007669"/>
    <property type="project" value="TreeGrafter"/>
</dbReference>
<dbReference type="InterPro" id="IPR002172">
    <property type="entry name" value="LDrepeatLR_classA_rpt"/>
</dbReference>
<dbReference type="GO" id="GO:0043410">
    <property type="term" value="P:positive regulation of MAPK cascade"/>
    <property type="evidence" value="ECO:0007669"/>
    <property type="project" value="TreeGrafter"/>
</dbReference>
<comment type="caution">
    <text evidence="2">Lacks conserved residue(s) required for the propagation of feature annotation.</text>
</comment>
<evidence type="ECO:0000256" key="2">
    <source>
        <dbReference type="PROSITE-ProRule" id="PRU00124"/>
    </source>
</evidence>
<gene>
    <name evidence="5" type="ORF">DGAL_LOCUS11374</name>
</gene>
<dbReference type="EMBL" id="CAKKLH010000281">
    <property type="protein sequence ID" value="CAH0108010.1"/>
    <property type="molecule type" value="Genomic_DNA"/>
</dbReference>
<feature type="chain" id="PRO_5035182499" evidence="4">
    <location>
        <begin position="18"/>
        <end position="205"/>
    </location>
</feature>
<dbReference type="OrthoDB" id="6417936at2759"/>
<evidence type="ECO:0000256" key="4">
    <source>
        <dbReference type="SAM" id="SignalP"/>
    </source>
</evidence>
<evidence type="ECO:0000313" key="5">
    <source>
        <dbReference type="EMBL" id="CAH0108010.1"/>
    </source>
</evidence>
<feature type="signal peptide" evidence="4">
    <location>
        <begin position="1"/>
        <end position="17"/>
    </location>
</feature>
<accession>A0A8J2RVJ9</accession>
<dbReference type="GO" id="GO:0043195">
    <property type="term" value="C:terminal bouton"/>
    <property type="evidence" value="ECO:0007669"/>
    <property type="project" value="TreeGrafter"/>
</dbReference>
<dbReference type="PROSITE" id="PS50068">
    <property type="entry name" value="LDLRA_2"/>
    <property type="match status" value="1"/>
</dbReference>
<proteinExistence type="predicted"/>
<sequence>MDWKVFVMVAILPSALSLPIEFCCQSNSISSSIFNLKLSPSISVFDSEIEPFISPSIITSSKMLNAVVPHGEESSSCCSNNNDLSTAKKKDKRPRMKFRTSSGLRRTKRFPIHLDPLYQYRYLARSGQCPTAKDGQPEFYCPTPDRNGNWRCIDDFQLCDGVRHCPNGEDELPVSCLFYRVVETHLLSVSQRLNSDENRQRGVPR</sequence>
<evidence type="ECO:0000313" key="6">
    <source>
        <dbReference type="Proteomes" id="UP000789390"/>
    </source>
</evidence>
<feature type="region of interest" description="Disordered" evidence="3">
    <location>
        <begin position="72"/>
        <end position="92"/>
    </location>
</feature>
<name>A0A8J2RVJ9_9CRUS</name>
<dbReference type="SUPFAM" id="SSF57424">
    <property type="entry name" value="LDL receptor-like module"/>
    <property type="match status" value="1"/>
</dbReference>
<comment type="caution">
    <text evidence="5">The sequence shown here is derived from an EMBL/GenBank/DDBJ whole genome shotgun (WGS) entry which is preliminary data.</text>
</comment>
<keyword evidence="6" id="KW-1185">Reference proteome</keyword>
<keyword evidence="4" id="KW-0732">Signal</keyword>
<evidence type="ECO:0000256" key="3">
    <source>
        <dbReference type="SAM" id="MobiDB-lite"/>
    </source>
</evidence>